<name>A0A6G1LJ04_9PEZI</name>
<dbReference type="InterPro" id="IPR002190">
    <property type="entry name" value="MHD_dom"/>
</dbReference>
<dbReference type="Gene3D" id="1.10.10.1200">
    <property type="entry name" value="MAGE homology domain, winged helix WH1 motif"/>
    <property type="match status" value="1"/>
</dbReference>
<dbReference type="Gene3D" id="1.10.10.1210">
    <property type="entry name" value="MAGE homology domain, winged helix WH2 motif"/>
    <property type="match status" value="1"/>
</dbReference>
<dbReference type="PANTHER" id="PTHR11736">
    <property type="entry name" value="MELANOMA-ASSOCIATED ANTIGEN MAGE ANTIGEN"/>
    <property type="match status" value="1"/>
</dbReference>
<evidence type="ECO:0000256" key="1">
    <source>
        <dbReference type="SAM" id="MobiDB-lite"/>
    </source>
</evidence>
<sequence>MPLIQGRKRRAEPDDDDASVGASSPAPATQPRRTAHNDDDADTSFGNDNGFTQADTNTDALVKKMVRLALACEYQRRPIRRTDISEKVLAGTTGRNKFRDVFNQAQIQLRAVFGMEMVELPAREKATLSLQQQRKLATQKSQSQGQSQKGAGSWVLVSVLPRDMREGLVGALEGGQEEDRMYVGFSTVLVSLIALSGGSLPDTKMDQYLRRLGAEDTTPLVGTAYEKTENLMKRLERDGYVLKIREPSGTGEDDVYWVVGPRGKVEVGDEGAAALVKTVYDVDEMGNEEGEELERRIGRSLGMAEKLAAAEKESRRLAQAGAEKEREKKKRGRRRRDEEEDDDEEEEEDE</sequence>
<dbReference type="AlphaFoldDB" id="A0A6G1LJ04"/>
<dbReference type="GO" id="GO:0005634">
    <property type="term" value="C:nucleus"/>
    <property type="evidence" value="ECO:0007669"/>
    <property type="project" value="TreeGrafter"/>
</dbReference>
<dbReference type="PANTHER" id="PTHR11736:SF14">
    <property type="entry name" value="NSE3 HOMOLOG, SMC5-SMC6 COMPLEX COMPONENT"/>
    <property type="match status" value="1"/>
</dbReference>
<proteinExistence type="predicted"/>
<feature type="region of interest" description="Disordered" evidence="1">
    <location>
        <begin position="310"/>
        <end position="350"/>
    </location>
</feature>
<feature type="domain" description="MAGE" evidence="2">
    <location>
        <begin position="65"/>
        <end position="272"/>
    </location>
</feature>
<evidence type="ECO:0000313" key="3">
    <source>
        <dbReference type="EMBL" id="KAF2772921.1"/>
    </source>
</evidence>
<reference evidence="3" key="1">
    <citation type="journal article" date="2020" name="Stud. Mycol.">
        <title>101 Dothideomycetes genomes: a test case for predicting lifestyles and emergence of pathogens.</title>
        <authorList>
            <person name="Haridas S."/>
            <person name="Albert R."/>
            <person name="Binder M."/>
            <person name="Bloem J."/>
            <person name="Labutti K."/>
            <person name="Salamov A."/>
            <person name="Andreopoulos B."/>
            <person name="Baker S."/>
            <person name="Barry K."/>
            <person name="Bills G."/>
            <person name="Bluhm B."/>
            <person name="Cannon C."/>
            <person name="Castanera R."/>
            <person name="Culley D."/>
            <person name="Daum C."/>
            <person name="Ezra D."/>
            <person name="Gonzalez J."/>
            <person name="Henrissat B."/>
            <person name="Kuo A."/>
            <person name="Liang C."/>
            <person name="Lipzen A."/>
            <person name="Lutzoni F."/>
            <person name="Magnuson J."/>
            <person name="Mondo S."/>
            <person name="Nolan M."/>
            <person name="Ohm R."/>
            <person name="Pangilinan J."/>
            <person name="Park H.-J."/>
            <person name="Ramirez L."/>
            <person name="Alfaro M."/>
            <person name="Sun H."/>
            <person name="Tritt A."/>
            <person name="Yoshinaga Y."/>
            <person name="Zwiers L.-H."/>
            <person name="Turgeon B."/>
            <person name="Goodwin S."/>
            <person name="Spatafora J."/>
            <person name="Crous P."/>
            <person name="Grigoriev I."/>
        </authorList>
    </citation>
    <scope>NUCLEOTIDE SEQUENCE</scope>
    <source>
        <strain evidence="3">CBS 116005</strain>
    </source>
</reference>
<dbReference type="InterPro" id="IPR041899">
    <property type="entry name" value="MAGE_WH2"/>
</dbReference>
<dbReference type="InterPro" id="IPR037445">
    <property type="entry name" value="MAGE"/>
</dbReference>
<evidence type="ECO:0000313" key="4">
    <source>
        <dbReference type="Proteomes" id="UP000799436"/>
    </source>
</evidence>
<gene>
    <name evidence="3" type="ORF">EJ03DRAFT_305853</name>
</gene>
<protein>
    <submittedName>
        <fullName evidence="3">MAGE-domain-containing protein</fullName>
    </submittedName>
</protein>
<dbReference type="InterPro" id="IPR041898">
    <property type="entry name" value="MAGE_WH1"/>
</dbReference>
<feature type="compositionally biased region" description="Polar residues" evidence="1">
    <location>
        <begin position="44"/>
        <end position="54"/>
    </location>
</feature>
<dbReference type="EMBL" id="ML995812">
    <property type="protein sequence ID" value="KAF2772921.1"/>
    <property type="molecule type" value="Genomic_DNA"/>
</dbReference>
<feature type="compositionally biased region" description="Basic residues" evidence="1">
    <location>
        <begin position="1"/>
        <end position="10"/>
    </location>
</feature>
<organism evidence="3 4">
    <name type="scientific">Teratosphaeria nubilosa</name>
    <dbReference type="NCBI Taxonomy" id="161662"/>
    <lineage>
        <taxon>Eukaryota</taxon>
        <taxon>Fungi</taxon>
        <taxon>Dikarya</taxon>
        <taxon>Ascomycota</taxon>
        <taxon>Pezizomycotina</taxon>
        <taxon>Dothideomycetes</taxon>
        <taxon>Dothideomycetidae</taxon>
        <taxon>Mycosphaerellales</taxon>
        <taxon>Teratosphaeriaceae</taxon>
        <taxon>Teratosphaeria</taxon>
    </lineage>
</organism>
<feature type="compositionally biased region" description="Basic and acidic residues" evidence="1">
    <location>
        <begin position="310"/>
        <end position="326"/>
    </location>
</feature>
<evidence type="ECO:0000259" key="2">
    <source>
        <dbReference type="SMART" id="SM01373"/>
    </source>
</evidence>
<accession>A0A6G1LJ04</accession>
<feature type="region of interest" description="Disordered" evidence="1">
    <location>
        <begin position="1"/>
        <end position="54"/>
    </location>
</feature>
<dbReference type="Pfam" id="PF01454">
    <property type="entry name" value="MAGE"/>
    <property type="match status" value="1"/>
</dbReference>
<keyword evidence="4" id="KW-1185">Reference proteome</keyword>
<dbReference type="OrthoDB" id="205198at2759"/>
<dbReference type="GO" id="GO:0006281">
    <property type="term" value="P:DNA repair"/>
    <property type="evidence" value="ECO:0007669"/>
    <property type="project" value="TreeGrafter"/>
</dbReference>
<feature type="compositionally biased region" description="Acidic residues" evidence="1">
    <location>
        <begin position="338"/>
        <end position="350"/>
    </location>
</feature>
<dbReference type="SMART" id="SM01373">
    <property type="entry name" value="MAGE"/>
    <property type="match status" value="1"/>
</dbReference>
<dbReference type="Proteomes" id="UP000799436">
    <property type="component" value="Unassembled WGS sequence"/>
</dbReference>